<dbReference type="GO" id="GO:0016787">
    <property type="term" value="F:hydrolase activity"/>
    <property type="evidence" value="ECO:0007669"/>
    <property type="project" value="UniProtKB-KW"/>
</dbReference>
<dbReference type="GO" id="GO:0006281">
    <property type="term" value="P:DNA repair"/>
    <property type="evidence" value="ECO:0007669"/>
    <property type="project" value="UniProtKB-KW"/>
</dbReference>
<dbReference type="Gene3D" id="3.40.50.300">
    <property type="entry name" value="P-loop containing nucleotide triphosphate hydrolases"/>
    <property type="match status" value="2"/>
</dbReference>
<keyword evidence="1" id="KW-0233">DNA recombination</keyword>
<proteinExistence type="inferred from homology"/>
<dbReference type="Pfam" id="PF05970">
    <property type="entry name" value="PIF1"/>
    <property type="match status" value="1"/>
</dbReference>
<keyword evidence="1" id="KW-0547">Nucleotide-binding</keyword>
<accession>A0AAN0IK91</accession>
<evidence type="ECO:0000313" key="4">
    <source>
        <dbReference type="Proteomes" id="UP000007879"/>
    </source>
</evidence>
<dbReference type="GO" id="GO:0000723">
    <property type="term" value="P:telomere maintenance"/>
    <property type="evidence" value="ECO:0007669"/>
    <property type="project" value="InterPro"/>
</dbReference>
<keyword evidence="1" id="KW-0347">Helicase</keyword>
<evidence type="ECO:0000259" key="2">
    <source>
        <dbReference type="Pfam" id="PF05970"/>
    </source>
</evidence>
<dbReference type="KEGG" id="aqu:100635374"/>
<dbReference type="GO" id="GO:0006310">
    <property type="term" value="P:DNA recombination"/>
    <property type="evidence" value="ECO:0007669"/>
    <property type="project" value="UniProtKB-KW"/>
</dbReference>
<dbReference type="CDD" id="cd18809">
    <property type="entry name" value="SF1_C_RecD"/>
    <property type="match status" value="1"/>
</dbReference>
<dbReference type="InterPro" id="IPR051055">
    <property type="entry name" value="PIF1_helicase"/>
</dbReference>
<dbReference type="EC" id="5.6.2.3" evidence="1"/>
<dbReference type="GO" id="GO:0043139">
    <property type="term" value="F:5'-3' DNA helicase activity"/>
    <property type="evidence" value="ECO:0007669"/>
    <property type="project" value="UniProtKB-EC"/>
</dbReference>
<dbReference type="PANTHER" id="PTHR47642">
    <property type="entry name" value="ATP-DEPENDENT DNA HELICASE"/>
    <property type="match status" value="1"/>
</dbReference>
<comment type="cofactor">
    <cofactor evidence="1">
        <name>Mg(2+)</name>
        <dbReference type="ChEBI" id="CHEBI:18420"/>
    </cofactor>
</comment>
<dbReference type="Proteomes" id="UP000007879">
    <property type="component" value="Unassembled WGS sequence"/>
</dbReference>
<keyword evidence="1" id="KW-0234">DNA repair</keyword>
<dbReference type="GO" id="GO:0005524">
    <property type="term" value="F:ATP binding"/>
    <property type="evidence" value="ECO:0007669"/>
    <property type="project" value="UniProtKB-KW"/>
</dbReference>
<feature type="domain" description="DNA helicase Pif1-like DEAD-box helicase" evidence="2">
    <location>
        <begin position="96"/>
        <end position="326"/>
    </location>
</feature>
<keyword evidence="1" id="KW-0227">DNA damage</keyword>
<sequence>DEADLLQDNETAEEAFDRLLADNEDATSHHEKIQQALQVRLKVREINEARDAARVQPEELEDDGLMVCGEAVSAMHDVANLNQNSGLSLAERESMLNSDQRRVFNHIKQHLLHQIDHECGSCLCNDTRPISMFVSGVGGTGKSFLIAAVKALVDSLWKTEDIKCAIAAPTGLAAFNVGGVTMHRLFRLPVEHNSRGADYWALSAEVHKVMKTSLRNLKLIIIDEVSMVSNLNLIYKHLRLDEIFSGADAYFGCKNVLLVGDILQLPPVNAGHVFQNMTQNSILNKLGSTTAINIWREVIVYDELTINERQKSDAEFCNMLDSVRCGFPTDNTIHVLQQRVFQGPVSKKFIELQRQNKAPVCLFSTIKDARILMMKYVIDATSGFSEWTERAKRALKKLEEDCNNTAGLESELTIAVGARVMLRCNIDTASGLVNGAIGTVLAITSKRVKVQFDNRNEPYDVEKVNRKFSVMKCFHVFRAQFPLILSFAMTIHKCQGLSLDCAIIDLSDKIFADGMAYVALSRVRSLSGVHLVAFNPNSIRVSIESLIELNRLRGKYRPDLP</sequence>
<name>A0AAN0IK91_AMPQE</name>
<keyword evidence="4" id="KW-1185">Reference proteome</keyword>
<dbReference type="EnsemblMetazoa" id="XM_003391787.3">
    <property type="protein sequence ID" value="XP_003391835.3"/>
    <property type="gene ID" value="LOC100635374"/>
</dbReference>
<organism evidence="3 4">
    <name type="scientific">Amphimedon queenslandica</name>
    <name type="common">Sponge</name>
    <dbReference type="NCBI Taxonomy" id="400682"/>
    <lineage>
        <taxon>Eukaryota</taxon>
        <taxon>Metazoa</taxon>
        <taxon>Porifera</taxon>
        <taxon>Demospongiae</taxon>
        <taxon>Heteroscleromorpha</taxon>
        <taxon>Haplosclerida</taxon>
        <taxon>Niphatidae</taxon>
        <taxon>Amphimedon</taxon>
    </lineage>
</organism>
<reference evidence="3" key="2">
    <citation type="submission" date="2024-06" db="UniProtKB">
        <authorList>
            <consortium name="EnsemblMetazoa"/>
        </authorList>
    </citation>
    <scope>IDENTIFICATION</scope>
</reference>
<protein>
    <recommendedName>
        <fullName evidence="1">ATP-dependent DNA helicase</fullName>
        <ecNumber evidence="1">5.6.2.3</ecNumber>
    </recommendedName>
</protein>
<reference evidence="4" key="1">
    <citation type="journal article" date="2010" name="Nature">
        <title>The Amphimedon queenslandica genome and the evolution of animal complexity.</title>
        <authorList>
            <person name="Srivastava M."/>
            <person name="Simakov O."/>
            <person name="Chapman J."/>
            <person name="Fahey B."/>
            <person name="Gauthier M.E."/>
            <person name="Mitros T."/>
            <person name="Richards G.S."/>
            <person name="Conaco C."/>
            <person name="Dacre M."/>
            <person name="Hellsten U."/>
            <person name="Larroux C."/>
            <person name="Putnam N.H."/>
            <person name="Stanke M."/>
            <person name="Adamska M."/>
            <person name="Darling A."/>
            <person name="Degnan S.M."/>
            <person name="Oakley T.H."/>
            <person name="Plachetzki D.C."/>
            <person name="Zhai Y."/>
            <person name="Adamski M."/>
            <person name="Calcino A."/>
            <person name="Cummins S.F."/>
            <person name="Goodstein D.M."/>
            <person name="Harris C."/>
            <person name="Jackson D.J."/>
            <person name="Leys S.P."/>
            <person name="Shu S."/>
            <person name="Woodcroft B.J."/>
            <person name="Vervoort M."/>
            <person name="Kosik K.S."/>
            <person name="Manning G."/>
            <person name="Degnan B.M."/>
            <person name="Rokhsar D.S."/>
        </authorList>
    </citation>
    <scope>NUCLEOTIDE SEQUENCE [LARGE SCALE GENOMIC DNA]</scope>
</reference>
<dbReference type="RefSeq" id="XP_003391835.3">
    <property type="nucleotide sequence ID" value="XM_003391787.3"/>
</dbReference>
<evidence type="ECO:0000313" key="3">
    <source>
        <dbReference type="EnsemblMetazoa" id="XP_003391835.3"/>
    </source>
</evidence>
<dbReference type="InterPro" id="IPR027417">
    <property type="entry name" value="P-loop_NTPase"/>
</dbReference>
<comment type="similarity">
    <text evidence="1">Belongs to the helicase family.</text>
</comment>
<dbReference type="GeneID" id="100635374"/>
<dbReference type="InterPro" id="IPR010285">
    <property type="entry name" value="DNA_helicase_pif1-like_DEAD"/>
</dbReference>
<dbReference type="AlphaFoldDB" id="A0AAN0IK91"/>
<keyword evidence="1" id="KW-0067">ATP-binding</keyword>
<evidence type="ECO:0000256" key="1">
    <source>
        <dbReference type="RuleBase" id="RU363044"/>
    </source>
</evidence>
<comment type="catalytic activity">
    <reaction evidence="1">
        <text>ATP + H2O = ADP + phosphate + H(+)</text>
        <dbReference type="Rhea" id="RHEA:13065"/>
        <dbReference type="ChEBI" id="CHEBI:15377"/>
        <dbReference type="ChEBI" id="CHEBI:15378"/>
        <dbReference type="ChEBI" id="CHEBI:30616"/>
        <dbReference type="ChEBI" id="CHEBI:43474"/>
        <dbReference type="ChEBI" id="CHEBI:456216"/>
        <dbReference type="EC" id="5.6.2.3"/>
    </reaction>
</comment>
<keyword evidence="1" id="KW-0378">Hydrolase</keyword>
<dbReference type="SUPFAM" id="SSF52540">
    <property type="entry name" value="P-loop containing nucleoside triphosphate hydrolases"/>
    <property type="match status" value="2"/>
</dbReference>